<evidence type="ECO:0000313" key="2">
    <source>
        <dbReference type="EMBL" id="KUJ16377.1"/>
    </source>
</evidence>
<gene>
    <name evidence="2" type="ORF">LY89DRAFT_81330</name>
</gene>
<keyword evidence="3" id="KW-1185">Reference proteome</keyword>
<organism evidence="2 3">
    <name type="scientific">Mollisia scopiformis</name>
    <name type="common">Conifer needle endophyte fungus</name>
    <name type="synonym">Phialocephala scopiformis</name>
    <dbReference type="NCBI Taxonomy" id="149040"/>
    <lineage>
        <taxon>Eukaryota</taxon>
        <taxon>Fungi</taxon>
        <taxon>Dikarya</taxon>
        <taxon>Ascomycota</taxon>
        <taxon>Pezizomycotina</taxon>
        <taxon>Leotiomycetes</taxon>
        <taxon>Helotiales</taxon>
        <taxon>Mollisiaceae</taxon>
        <taxon>Mollisia</taxon>
    </lineage>
</organism>
<feature type="domain" description="2EXR" evidence="1">
    <location>
        <begin position="31"/>
        <end position="123"/>
    </location>
</feature>
<dbReference type="RefSeq" id="XP_018070732.1">
    <property type="nucleotide sequence ID" value="XM_018223430.1"/>
</dbReference>
<dbReference type="PANTHER" id="PTHR35910">
    <property type="entry name" value="2EXR DOMAIN-CONTAINING PROTEIN"/>
    <property type="match status" value="1"/>
</dbReference>
<name>A0A194X9B6_MOLSC</name>
<evidence type="ECO:0000313" key="3">
    <source>
        <dbReference type="Proteomes" id="UP000070700"/>
    </source>
</evidence>
<dbReference type="OrthoDB" id="3557569at2759"/>
<dbReference type="InterPro" id="IPR045518">
    <property type="entry name" value="2EXR"/>
</dbReference>
<dbReference type="KEGG" id="psco:LY89DRAFT_81330"/>
<sequence length="199" mass="23121">MATRIMYFMYHHCQYCTIGKETLPEPSPDSFTLFPLLPFELRLKVWYIIANTPRTVELTCTPSAPYMPEGKWFSHSKSPVIFRICSESRTVAQSSYSTLDFSPDQLGIPCRIPLLINFAADTLWLCQDLQKDWARDLLEKNEHLREKLKFLAVKEKLWKELNEVELTPIPELQPPERTAIPKNSVFCGLKAIEDVKFHD</sequence>
<dbReference type="InParanoid" id="A0A194X9B6"/>
<protein>
    <recommendedName>
        <fullName evidence="1">2EXR domain-containing protein</fullName>
    </recommendedName>
</protein>
<dbReference type="Proteomes" id="UP000070700">
    <property type="component" value="Unassembled WGS sequence"/>
</dbReference>
<dbReference type="Pfam" id="PF20150">
    <property type="entry name" value="2EXR"/>
    <property type="match status" value="1"/>
</dbReference>
<dbReference type="AlphaFoldDB" id="A0A194X9B6"/>
<reference evidence="2 3" key="1">
    <citation type="submission" date="2015-10" db="EMBL/GenBank/DDBJ databases">
        <title>Full genome of DAOMC 229536 Phialocephala scopiformis, a fungal endophyte of spruce producing the potent anti-insectan compound rugulosin.</title>
        <authorList>
            <consortium name="DOE Joint Genome Institute"/>
            <person name="Walker A.K."/>
            <person name="Frasz S.L."/>
            <person name="Seifert K.A."/>
            <person name="Miller J.D."/>
            <person name="Mondo S.J."/>
            <person name="Labutti K."/>
            <person name="Lipzen A."/>
            <person name="Dockter R."/>
            <person name="Kennedy M."/>
            <person name="Grigoriev I.V."/>
            <person name="Spatafora J.W."/>
        </authorList>
    </citation>
    <scope>NUCLEOTIDE SEQUENCE [LARGE SCALE GENOMIC DNA]</scope>
    <source>
        <strain evidence="2 3">CBS 120377</strain>
    </source>
</reference>
<dbReference type="GeneID" id="28833156"/>
<dbReference type="PANTHER" id="PTHR35910:SF6">
    <property type="entry name" value="2EXR DOMAIN-CONTAINING PROTEIN"/>
    <property type="match status" value="1"/>
</dbReference>
<proteinExistence type="predicted"/>
<evidence type="ECO:0000259" key="1">
    <source>
        <dbReference type="Pfam" id="PF20150"/>
    </source>
</evidence>
<dbReference type="EMBL" id="KQ947416">
    <property type="protein sequence ID" value="KUJ16377.1"/>
    <property type="molecule type" value="Genomic_DNA"/>
</dbReference>
<accession>A0A194X9B6</accession>